<dbReference type="Pfam" id="PF05382">
    <property type="entry name" value="Amidase_5"/>
    <property type="match status" value="1"/>
</dbReference>
<accession>A0A2W4BB92</accession>
<dbReference type="GO" id="GO:0016787">
    <property type="term" value="F:hydrolase activity"/>
    <property type="evidence" value="ECO:0007669"/>
    <property type="project" value="UniProtKB-KW"/>
</dbReference>
<dbReference type="AlphaFoldDB" id="A0A2W4BB92"/>
<dbReference type="InterPro" id="IPR008044">
    <property type="entry name" value="Phage_lysin"/>
</dbReference>
<dbReference type="EMBL" id="PIEU01000124">
    <property type="protein sequence ID" value="PZL70142.1"/>
    <property type="molecule type" value="Genomic_DNA"/>
</dbReference>
<feature type="domain" description="Bacteriophage lysin" evidence="1">
    <location>
        <begin position="6"/>
        <end position="158"/>
    </location>
</feature>
<dbReference type="Gene3D" id="2.40.50.670">
    <property type="match status" value="1"/>
</dbReference>
<dbReference type="InterPro" id="IPR038263">
    <property type="entry name" value="Lytic_exo_TRD_sf"/>
</dbReference>
<evidence type="ECO:0000313" key="2">
    <source>
        <dbReference type="EMBL" id="PZL70142.1"/>
    </source>
</evidence>
<dbReference type="Gene3D" id="3.90.1720.10">
    <property type="entry name" value="endopeptidase domain like (from Nostoc punctiforme)"/>
    <property type="match status" value="1"/>
</dbReference>
<comment type="caution">
    <text evidence="2">The sequence shown here is derived from an EMBL/GenBank/DDBJ whole genome shotgun (WGS) entry which is preliminary data.</text>
</comment>
<gene>
    <name evidence="3" type="ORF">CI088_09570</name>
    <name evidence="2" type="ORF">CI088_15955</name>
</gene>
<evidence type="ECO:0000259" key="1">
    <source>
        <dbReference type="Pfam" id="PF05382"/>
    </source>
</evidence>
<dbReference type="Proteomes" id="UP000249828">
    <property type="component" value="Unassembled WGS sequence"/>
</dbReference>
<evidence type="ECO:0000313" key="4">
    <source>
        <dbReference type="Proteomes" id="UP000249828"/>
    </source>
</evidence>
<protein>
    <submittedName>
        <fullName evidence="2">Peptidoglycan hydrolase</fullName>
    </submittedName>
</protein>
<keyword evidence="2" id="KW-0378">Hydrolase</keyword>
<dbReference type="EMBL" id="PIEU01000072">
    <property type="protein sequence ID" value="PZL73106.1"/>
    <property type="molecule type" value="Genomic_DNA"/>
</dbReference>
<sequence length="292" mass="32228">MSVSNKQVVKWFYDRQFKLTYSMTGSRNGTDGTADCSGSITQAVKDAGGVAYEYLYSTVTLSGYLAKNGYKRISANREWDAKMGDIVLMSWGDPKYGMGASAGAGGHVGVMEDENNFISTDYWTGGQLGTAVSRHDFNNYFNRNIPTYFEVWRIESDGNVEETENPIITRPQPETKNDVEYMRKYGFVQWNGIVINVDDRSNYAGIWQVISNGLSGLTPTPTTSDVEWHNNGVPMAGINWADGTSNNSINGNSFKFATDVMAIVDYDVESNGIAILVSGFKVWVDATFAKNA</sequence>
<evidence type="ECO:0000313" key="3">
    <source>
        <dbReference type="EMBL" id="PZL73106.1"/>
    </source>
</evidence>
<name>A0A2W4BB92_9ENTE</name>
<keyword evidence="4" id="KW-1185">Reference proteome</keyword>
<organism evidence="2 4">
    <name type="scientific">Enterococcus plantarum</name>
    <dbReference type="NCBI Taxonomy" id="1077675"/>
    <lineage>
        <taxon>Bacteria</taxon>
        <taxon>Bacillati</taxon>
        <taxon>Bacillota</taxon>
        <taxon>Bacilli</taxon>
        <taxon>Lactobacillales</taxon>
        <taxon>Enterococcaceae</taxon>
        <taxon>Enterococcus</taxon>
    </lineage>
</organism>
<proteinExistence type="predicted"/>
<dbReference type="RefSeq" id="WP_111248010.1">
    <property type="nucleotide sequence ID" value="NZ_PIEU01000072.1"/>
</dbReference>
<reference evidence="2 4" key="1">
    <citation type="submission" date="2017-11" db="EMBL/GenBank/DDBJ databases">
        <title>Draft genome sequence of Enterococcus plantarum TRW2 strain isolated from lettuce.</title>
        <authorList>
            <person name="Kim E.B."/>
            <person name="Marco M.L."/>
            <person name="Williams T.R."/>
            <person name="You I.H."/>
        </authorList>
    </citation>
    <scope>NUCLEOTIDE SEQUENCE [LARGE SCALE GENOMIC DNA]</scope>
    <source>
        <strain evidence="2 4">TRW2</strain>
    </source>
</reference>